<reference evidence="2" key="1">
    <citation type="submission" date="2016-10" db="EMBL/GenBank/DDBJ databases">
        <authorList>
            <person name="Varghese N."/>
            <person name="Submissions S."/>
        </authorList>
    </citation>
    <scope>NUCLEOTIDE SEQUENCE [LARGE SCALE GENOMIC DNA]</scope>
    <source>
        <strain evidence="2">CGMCC 1.9230</strain>
    </source>
</reference>
<proteinExistence type="predicted"/>
<dbReference type="Proteomes" id="UP000236737">
    <property type="component" value="Unassembled WGS sequence"/>
</dbReference>
<protein>
    <submittedName>
        <fullName evidence="1">Uncharacterized protein</fullName>
    </submittedName>
</protein>
<keyword evidence="2" id="KW-1185">Reference proteome</keyword>
<organism evidence="1 2">
    <name type="scientific">Flavobacterium urumqiense</name>
    <dbReference type="NCBI Taxonomy" id="935224"/>
    <lineage>
        <taxon>Bacteria</taxon>
        <taxon>Pseudomonadati</taxon>
        <taxon>Bacteroidota</taxon>
        <taxon>Flavobacteriia</taxon>
        <taxon>Flavobacteriales</taxon>
        <taxon>Flavobacteriaceae</taxon>
        <taxon>Flavobacterium</taxon>
    </lineage>
</organism>
<name>A0A1H5W027_9FLAO</name>
<dbReference type="EMBL" id="FNVP01000004">
    <property type="protein sequence ID" value="SEF92753.1"/>
    <property type="molecule type" value="Genomic_DNA"/>
</dbReference>
<gene>
    <name evidence="1" type="ORF">SAMN04488130_1042</name>
</gene>
<dbReference type="AlphaFoldDB" id="A0A1H5W027"/>
<evidence type="ECO:0000313" key="2">
    <source>
        <dbReference type="Proteomes" id="UP000236737"/>
    </source>
</evidence>
<sequence>MTTKITLHTPIFILLTCTENFEIKTPKYWNDLVQNMIFFIKKWSQFVRFLIIHLFL</sequence>
<accession>A0A1H5W027</accession>
<evidence type="ECO:0000313" key="1">
    <source>
        <dbReference type="EMBL" id="SEF92753.1"/>
    </source>
</evidence>